<organism evidence="1 2">
    <name type="scientific">Tumebacillus amylolyticus</name>
    <dbReference type="NCBI Taxonomy" id="2801339"/>
    <lineage>
        <taxon>Bacteria</taxon>
        <taxon>Bacillati</taxon>
        <taxon>Bacillota</taxon>
        <taxon>Bacilli</taxon>
        <taxon>Bacillales</taxon>
        <taxon>Alicyclobacillaceae</taxon>
        <taxon>Tumebacillus</taxon>
    </lineage>
</organism>
<reference evidence="1 2" key="1">
    <citation type="submission" date="2021-01" db="EMBL/GenBank/DDBJ databases">
        <title>Tumebacillus sp. strain ITR2 16S ribosomal RNA gene Genome sequencing and assembly.</title>
        <authorList>
            <person name="Kang M."/>
        </authorList>
    </citation>
    <scope>NUCLEOTIDE SEQUENCE [LARGE SCALE GENOMIC DNA]</scope>
    <source>
        <strain evidence="1 2">ITR2</strain>
    </source>
</reference>
<dbReference type="Proteomes" id="UP000602284">
    <property type="component" value="Unassembled WGS sequence"/>
</dbReference>
<keyword evidence="2" id="KW-1185">Reference proteome</keyword>
<dbReference type="RefSeq" id="WP_201636949.1">
    <property type="nucleotide sequence ID" value="NZ_JAEQNB010000005.1"/>
</dbReference>
<sequence>MQAVYNKMIAIQVPDNSFTQPYSERTKAFMSHMFDMLDIRGSIFHEDGSPDVEKAKGLITLMDEFTADGEAYSQEFTSTAN</sequence>
<accession>A0ABS1JDC2</accession>
<protein>
    <submittedName>
        <fullName evidence="1">Uncharacterized protein</fullName>
    </submittedName>
</protein>
<comment type="caution">
    <text evidence="1">The sequence shown here is derived from an EMBL/GenBank/DDBJ whole genome shotgun (WGS) entry which is preliminary data.</text>
</comment>
<evidence type="ECO:0000313" key="1">
    <source>
        <dbReference type="EMBL" id="MBL0388205.1"/>
    </source>
</evidence>
<gene>
    <name evidence="1" type="ORF">JJB07_16450</name>
</gene>
<name>A0ABS1JDC2_9BACL</name>
<dbReference type="EMBL" id="JAEQNB010000005">
    <property type="protein sequence ID" value="MBL0388205.1"/>
    <property type="molecule type" value="Genomic_DNA"/>
</dbReference>
<proteinExistence type="predicted"/>
<evidence type="ECO:0000313" key="2">
    <source>
        <dbReference type="Proteomes" id="UP000602284"/>
    </source>
</evidence>